<feature type="chain" id="PRO_5008091995" description="SCP domain-containing protein" evidence="1">
    <location>
        <begin position="20"/>
        <end position="247"/>
    </location>
</feature>
<dbReference type="InterPro" id="IPR014044">
    <property type="entry name" value="CAP_dom"/>
</dbReference>
<protein>
    <recommendedName>
        <fullName evidence="2">SCP domain-containing protein</fullName>
    </recommendedName>
</protein>
<comment type="caution">
    <text evidence="3">The sequence shown here is derived from an EMBL/GenBank/DDBJ whole genome shotgun (WGS) entry which is preliminary data.</text>
</comment>
<keyword evidence="1" id="KW-0732">Signal</keyword>
<feature type="domain" description="SCP" evidence="2">
    <location>
        <begin position="30"/>
        <end position="147"/>
    </location>
</feature>
<dbReference type="AlphaFoldDB" id="A0A178MK90"/>
<organism evidence="3 4">
    <name type="scientific">Chloroflexus islandicus</name>
    <dbReference type="NCBI Taxonomy" id="1707952"/>
    <lineage>
        <taxon>Bacteria</taxon>
        <taxon>Bacillati</taxon>
        <taxon>Chloroflexota</taxon>
        <taxon>Chloroflexia</taxon>
        <taxon>Chloroflexales</taxon>
        <taxon>Chloroflexineae</taxon>
        <taxon>Chloroflexaceae</taxon>
        <taxon>Chloroflexus</taxon>
    </lineage>
</organism>
<evidence type="ECO:0000313" key="3">
    <source>
        <dbReference type="EMBL" id="OAN48528.1"/>
    </source>
</evidence>
<dbReference type="InterPro" id="IPR035940">
    <property type="entry name" value="CAP_sf"/>
</dbReference>
<dbReference type="SUPFAM" id="SSF55797">
    <property type="entry name" value="PR-1-like"/>
    <property type="match status" value="1"/>
</dbReference>
<proteinExistence type="predicted"/>
<dbReference type="STRING" id="1707952.A6A03_07900"/>
<dbReference type="PANTHER" id="PTHR31157">
    <property type="entry name" value="SCP DOMAIN-CONTAINING PROTEIN"/>
    <property type="match status" value="1"/>
</dbReference>
<dbReference type="CDD" id="cd05379">
    <property type="entry name" value="CAP_bacterial"/>
    <property type="match status" value="1"/>
</dbReference>
<sequence length="247" mass="27407">MFLLSLWCATIAAPPAPLAAQTDVRQQVIELTNQIRIANGLPPLKRNDNLQAAADWITQDNASHNTLSHTDSLGRSIGQRFPDFGYNYALAAENLAAGYPTPDAVMDGWMSSDGHRNNILRAGLCEIGAGYTYQSTTTYKHYWSQTFGCRWNTYPVVINGEAAVTGSVNANLYIYGAGWAQQMRLSNDGSNWTEWMPYQSTYNWTLLDGSGERTVFVEIRNGSTVYLNSDTIILIGSHRLFVPLVVR</sequence>
<evidence type="ECO:0000313" key="4">
    <source>
        <dbReference type="Proteomes" id="UP000078287"/>
    </source>
</evidence>
<dbReference type="Pfam" id="PF00188">
    <property type="entry name" value="CAP"/>
    <property type="match status" value="1"/>
</dbReference>
<evidence type="ECO:0000256" key="1">
    <source>
        <dbReference type="SAM" id="SignalP"/>
    </source>
</evidence>
<reference evidence="3 4" key="1">
    <citation type="submission" date="2016-04" db="EMBL/GenBank/DDBJ databases">
        <title>Chloroflexus islandicus sp. nov., a thermophilic filamentous anoxygenic phototrophic bacterium from geyser Strokkur (Iceland).</title>
        <authorList>
            <person name="Gaisin V.A."/>
            <person name="Kalashnikov A.M."/>
            <person name="Sukhacheva M.V."/>
            <person name="Grouzdev D.S."/>
            <person name="Ivanov T.M."/>
            <person name="Kuznetsov B."/>
            <person name="Gorlenko V.M."/>
        </authorList>
    </citation>
    <scope>NUCLEOTIDE SEQUENCE [LARGE SCALE GENOMIC DNA]</scope>
    <source>
        <strain evidence="4">isl-2</strain>
    </source>
</reference>
<evidence type="ECO:0000259" key="2">
    <source>
        <dbReference type="Pfam" id="PF00188"/>
    </source>
</evidence>
<accession>A0A178MK90</accession>
<dbReference type="EMBL" id="LWQS01000031">
    <property type="protein sequence ID" value="OAN48528.1"/>
    <property type="molecule type" value="Genomic_DNA"/>
</dbReference>
<dbReference type="Gene3D" id="3.40.33.10">
    <property type="entry name" value="CAP"/>
    <property type="match status" value="1"/>
</dbReference>
<feature type="signal peptide" evidence="1">
    <location>
        <begin position="1"/>
        <end position="19"/>
    </location>
</feature>
<keyword evidence="4" id="KW-1185">Reference proteome</keyword>
<name>A0A178MK90_9CHLR</name>
<dbReference type="Proteomes" id="UP000078287">
    <property type="component" value="Unassembled WGS sequence"/>
</dbReference>
<gene>
    <name evidence="3" type="ORF">A6A03_07900</name>
</gene>
<dbReference type="PANTHER" id="PTHR31157:SF1">
    <property type="entry name" value="SCP DOMAIN-CONTAINING PROTEIN"/>
    <property type="match status" value="1"/>
</dbReference>